<dbReference type="PANTHER" id="PTHR35527">
    <property type="entry name" value="CHOLOYLGLYCINE HYDROLASE"/>
    <property type="match status" value="1"/>
</dbReference>
<dbReference type="SUPFAM" id="SSF56235">
    <property type="entry name" value="N-terminal nucleophile aminohydrolases (Ntn hydrolases)"/>
    <property type="match status" value="1"/>
</dbReference>
<name>A0A1Q6RAM4_9FIRM</name>
<dbReference type="InterPro" id="IPR029055">
    <property type="entry name" value="Ntn_hydrolases_N"/>
</dbReference>
<dbReference type="InterPro" id="IPR052193">
    <property type="entry name" value="Peptidase_C59"/>
</dbReference>
<comment type="caution">
    <text evidence="5">The sequence shown here is derived from an EMBL/GenBank/DDBJ whole genome shotgun (WGS) entry which is preliminary data.</text>
</comment>
<proteinExistence type="inferred from homology"/>
<dbReference type="Gene3D" id="3.60.60.10">
    <property type="entry name" value="Penicillin V Acylase, Chain A"/>
    <property type="match status" value="1"/>
</dbReference>
<evidence type="ECO:0000259" key="4">
    <source>
        <dbReference type="Pfam" id="PF02275"/>
    </source>
</evidence>
<gene>
    <name evidence="5" type="ORF">BHW43_00575</name>
</gene>
<evidence type="ECO:0000313" key="5">
    <source>
        <dbReference type="EMBL" id="OLA39423.1"/>
    </source>
</evidence>
<dbReference type="AlphaFoldDB" id="A0A1Q6RAM4"/>
<keyword evidence="2" id="KW-0378">Hydrolase</keyword>
<evidence type="ECO:0000313" key="6">
    <source>
        <dbReference type="Proteomes" id="UP000186777"/>
    </source>
</evidence>
<dbReference type="EMBL" id="MNTG01000001">
    <property type="protein sequence ID" value="OLA39423.1"/>
    <property type="molecule type" value="Genomic_DNA"/>
</dbReference>
<reference evidence="5 6" key="1">
    <citation type="journal article" date="2016" name="Nat. Biotechnol.">
        <title>Measurement of bacterial replication rates in microbial communities.</title>
        <authorList>
            <person name="Brown C.T."/>
            <person name="Olm M.R."/>
            <person name="Thomas B.C."/>
            <person name="Banfield J.F."/>
        </authorList>
    </citation>
    <scope>NUCLEOTIDE SEQUENCE [LARGE SCALE GENOMIC DNA]</scope>
    <source>
        <strain evidence="5">46_33</strain>
    </source>
</reference>
<evidence type="ECO:0000256" key="2">
    <source>
        <dbReference type="ARBA" id="ARBA00022801"/>
    </source>
</evidence>
<organism evidence="5 6">
    <name type="scientific">Phascolarctobacterium succinatutens</name>
    <dbReference type="NCBI Taxonomy" id="626940"/>
    <lineage>
        <taxon>Bacteria</taxon>
        <taxon>Bacillati</taxon>
        <taxon>Bacillota</taxon>
        <taxon>Negativicutes</taxon>
        <taxon>Acidaminococcales</taxon>
        <taxon>Acidaminococcaceae</taxon>
        <taxon>Phascolarctobacterium</taxon>
    </lineage>
</organism>
<dbReference type="Proteomes" id="UP000186777">
    <property type="component" value="Unassembled WGS sequence"/>
</dbReference>
<protein>
    <recommendedName>
        <fullName evidence="4">Choloylglycine hydrolase/NAAA C-terminal domain-containing protein</fullName>
    </recommendedName>
</protein>
<feature type="domain" description="Choloylglycine hydrolase/NAAA C-terminal" evidence="4">
    <location>
        <begin position="97"/>
        <end position="264"/>
    </location>
</feature>
<keyword evidence="3" id="KW-0732">Signal</keyword>
<dbReference type="RefSeq" id="WP_299824170.1">
    <property type="nucleotide sequence ID" value="NZ_CAUEQP010000024.1"/>
</dbReference>
<dbReference type="GO" id="GO:0016787">
    <property type="term" value="F:hydrolase activity"/>
    <property type="evidence" value="ECO:0007669"/>
    <property type="project" value="UniProtKB-KW"/>
</dbReference>
<evidence type="ECO:0000256" key="3">
    <source>
        <dbReference type="SAM" id="SignalP"/>
    </source>
</evidence>
<evidence type="ECO:0000256" key="1">
    <source>
        <dbReference type="ARBA" id="ARBA00006625"/>
    </source>
</evidence>
<feature type="signal peptide" evidence="3">
    <location>
        <begin position="1"/>
        <end position="22"/>
    </location>
</feature>
<comment type="similarity">
    <text evidence="1">Belongs to the peptidase C59 family.</text>
</comment>
<accession>A0A1Q6RAM4</accession>
<dbReference type="InterPro" id="IPR029132">
    <property type="entry name" value="CBAH/NAAA_C"/>
</dbReference>
<feature type="chain" id="PRO_5012479987" description="Choloylglycine hydrolase/NAAA C-terminal domain-containing protein" evidence="3">
    <location>
        <begin position="23"/>
        <end position="360"/>
    </location>
</feature>
<dbReference type="PANTHER" id="PTHR35527:SF2">
    <property type="entry name" value="HYDROLASE"/>
    <property type="match status" value="1"/>
</dbReference>
<sequence>MKTITALLMATLIMCPCSSIMAKNPAASVTDKAQKASISTIKDLDNGRLYVMDYTADYKLDKMLQQNVNSVDTMLAFVGRELLGAAKPASGAIDAGCSAFAGRTEEGKPIYGRNFDYKMKMTAVMVRTAPKDGYRSIGMADAGWVGYDIGSLSDGKSDLSAAVAMPYLIMDGMNEKGLAVSVLKLDGKPTHQRTGKPQITTTAALRLMLDKAANVDEALALLEKYDMNSSMETANFHFLLSDADGKNVVLEYTIDDMTVIDTNYVANHYLAPKMHGLGHAYDRFAVLDSAVKFKKSIFTPFEAMSLLSLVSQPETEEATSMTQWSVVYNLHDLTAQVAIRRNYDKLFNFTLADLSGKAKI</sequence>
<dbReference type="Pfam" id="PF02275">
    <property type="entry name" value="CBAH"/>
    <property type="match status" value="1"/>
</dbReference>